<accession>A0A923RMQ5</accession>
<proteinExistence type="predicted"/>
<reference evidence="2" key="1">
    <citation type="submission" date="2020-08" db="EMBL/GenBank/DDBJ databases">
        <title>Genome public.</title>
        <authorList>
            <person name="Liu C."/>
            <person name="Sun Q."/>
        </authorList>
    </citation>
    <scope>NUCLEOTIDE SEQUENCE</scope>
    <source>
        <strain evidence="2">NSJ-68</strain>
    </source>
</reference>
<name>A0A923RMQ5_9FIRM</name>
<dbReference type="RefSeq" id="WP_186872007.1">
    <property type="nucleotide sequence ID" value="NZ_JACOOR010000004.1"/>
</dbReference>
<feature type="compositionally biased region" description="Basic and acidic residues" evidence="1">
    <location>
        <begin position="231"/>
        <end position="240"/>
    </location>
</feature>
<dbReference type="EMBL" id="JACOOR010000004">
    <property type="protein sequence ID" value="MBC5659696.1"/>
    <property type="molecule type" value="Genomic_DNA"/>
</dbReference>
<evidence type="ECO:0000313" key="3">
    <source>
        <dbReference type="Proteomes" id="UP000649345"/>
    </source>
</evidence>
<keyword evidence="3" id="KW-1185">Reference proteome</keyword>
<evidence type="ECO:0000313" key="2">
    <source>
        <dbReference type="EMBL" id="MBC5659696.1"/>
    </source>
</evidence>
<organism evidence="2 3">
    <name type="scientific">Anaerosacchariphilus hominis</name>
    <dbReference type="NCBI Taxonomy" id="2763017"/>
    <lineage>
        <taxon>Bacteria</taxon>
        <taxon>Bacillati</taxon>
        <taxon>Bacillota</taxon>
        <taxon>Clostridia</taxon>
        <taxon>Lachnospirales</taxon>
        <taxon>Lachnospiraceae</taxon>
        <taxon>Anaerosacchariphilus</taxon>
    </lineage>
</organism>
<evidence type="ECO:0000256" key="1">
    <source>
        <dbReference type="SAM" id="MobiDB-lite"/>
    </source>
</evidence>
<comment type="caution">
    <text evidence="2">The sequence shown here is derived from an EMBL/GenBank/DDBJ whole genome shotgun (WGS) entry which is preliminary data.</text>
</comment>
<feature type="compositionally biased region" description="Basic residues" evidence="1">
    <location>
        <begin position="241"/>
        <end position="257"/>
    </location>
</feature>
<dbReference type="Proteomes" id="UP000649345">
    <property type="component" value="Unassembled WGS sequence"/>
</dbReference>
<protein>
    <submittedName>
        <fullName evidence="2">Uncharacterized protein</fullName>
    </submittedName>
</protein>
<dbReference type="AlphaFoldDB" id="A0A923RMQ5"/>
<gene>
    <name evidence="2" type="ORF">H8S44_07930</name>
</gene>
<feature type="region of interest" description="Disordered" evidence="1">
    <location>
        <begin position="231"/>
        <end position="257"/>
    </location>
</feature>
<sequence length="257" mass="29789">MEKERQLEEAAKKFWDGDYEGTVALMTEKAEEKTDGRAELYRRAGSALAGGPVQGEGLRRDWEALKPLLEQGDWALLDEARRVMSVYANAVYRACNTRQQLEYTRMNGEVSLETKEALLKEFQKILLEADEEYRAVLTVLHDWAGYAAGQKGEAGEAYLEGALKSMKNCAELQAEIGLEKEYPLMNLARAACALELPEEKEELWKLRREVLNLTLQEEALDDWTSYEAYTDPEKKKELEKRRTKRRRREKIQFWKKK</sequence>